<proteinExistence type="predicted"/>
<dbReference type="PANTHER" id="PTHR11439:SF467">
    <property type="entry name" value="INTEGRASE CATALYTIC DOMAIN-CONTAINING PROTEIN"/>
    <property type="match status" value="1"/>
</dbReference>
<name>A0AAD4WN05_PRUDU</name>
<organism evidence="1 2">
    <name type="scientific">Prunus dulcis</name>
    <name type="common">Almond</name>
    <name type="synonym">Amygdalus dulcis</name>
    <dbReference type="NCBI Taxonomy" id="3755"/>
    <lineage>
        <taxon>Eukaryota</taxon>
        <taxon>Viridiplantae</taxon>
        <taxon>Streptophyta</taxon>
        <taxon>Embryophyta</taxon>
        <taxon>Tracheophyta</taxon>
        <taxon>Spermatophyta</taxon>
        <taxon>Magnoliopsida</taxon>
        <taxon>eudicotyledons</taxon>
        <taxon>Gunneridae</taxon>
        <taxon>Pentapetalae</taxon>
        <taxon>rosids</taxon>
        <taxon>fabids</taxon>
        <taxon>Rosales</taxon>
        <taxon>Rosaceae</taxon>
        <taxon>Amygdaloideae</taxon>
        <taxon>Amygdaleae</taxon>
        <taxon>Prunus</taxon>
    </lineage>
</organism>
<accession>A0AAD4WN05</accession>
<gene>
    <name evidence="1" type="ORF">L3X38_012939</name>
</gene>
<evidence type="ECO:0000313" key="2">
    <source>
        <dbReference type="Proteomes" id="UP001054821"/>
    </source>
</evidence>
<keyword evidence="2" id="KW-1185">Reference proteome</keyword>
<comment type="caution">
    <text evidence="1">The sequence shown here is derived from an EMBL/GenBank/DDBJ whole genome shotgun (WGS) entry which is preliminary data.</text>
</comment>
<dbReference type="AlphaFoldDB" id="A0AAD4WN05"/>
<protein>
    <recommendedName>
        <fullName evidence="3">Transposable element protein</fullName>
    </recommendedName>
</protein>
<dbReference type="EMBL" id="JAJFAZ020000002">
    <property type="protein sequence ID" value="KAI5345062.1"/>
    <property type="molecule type" value="Genomic_DNA"/>
</dbReference>
<reference evidence="1 2" key="1">
    <citation type="journal article" date="2022" name="G3 (Bethesda)">
        <title>Whole-genome sequence and methylome profiling of the almond [Prunus dulcis (Mill.) D.A. Webb] cultivar 'Nonpareil'.</title>
        <authorList>
            <person name="D'Amico-Willman K.M."/>
            <person name="Ouma W.Z."/>
            <person name="Meulia T."/>
            <person name="Sideli G.M."/>
            <person name="Gradziel T.M."/>
            <person name="Fresnedo-Ramirez J."/>
        </authorList>
    </citation>
    <scope>NUCLEOTIDE SEQUENCE [LARGE SCALE GENOMIC DNA]</scope>
    <source>
        <strain evidence="1">Clone GOH B32 T37-40</strain>
    </source>
</reference>
<sequence length="146" mass="17223">MKNLGEAAFVLGIEIQRDRARGLLGFFLKTYIERVLKLFDMSMYSGQKVSLDKGDLKKEHCSKNEEEEAEMRNKPYVSLVGSIMYAQVCIRPDLALRISKIWRFQSNPGMQHWIARKKILRYLQRTRAYMLIYLRTENWSLLAMLI</sequence>
<dbReference type="Proteomes" id="UP001054821">
    <property type="component" value="Chromosome 2"/>
</dbReference>
<evidence type="ECO:0000313" key="1">
    <source>
        <dbReference type="EMBL" id="KAI5345062.1"/>
    </source>
</evidence>
<evidence type="ECO:0008006" key="3">
    <source>
        <dbReference type="Google" id="ProtNLM"/>
    </source>
</evidence>
<dbReference type="PANTHER" id="PTHR11439">
    <property type="entry name" value="GAG-POL-RELATED RETROTRANSPOSON"/>
    <property type="match status" value="1"/>
</dbReference>